<sequence>MTGSFRRPRTDPRLRECFDDLAPGADIAVRQIHAATANPTFHVADSVIESTRLGWAVEFTIGIDLAPATPYEALIRAHTFDRATTTAPSTRRPRNNPQPLTAASSHDIHVSPEDMRLTYCWDLAKHRQWIQQQLQYRPAVSIRSDSRWNSTAVERYPDALAKLSDAYHHHGRQQFQAIPGQIQVAPVLTEDYAIADLIIGSTLIDIKTSRHPAHHARDWISQTLHYAFLAPANSITHIGIYLARHAKLIIWPLTLILGTTDSRLIHYFRNRYLEILQQTDKPAT</sequence>
<protein>
    <submittedName>
        <fullName evidence="2">Uncharacterized protein</fullName>
    </submittedName>
</protein>
<evidence type="ECO:0000256" key="1">
    <source>
        <dbReference type="SAM" id="MobiDB-lite"/>
    </source>
</evidence>
<organism evidence="2 3">
    <name type="scientific">Stackebrandtia nassauensis (strain DSM 44728 / CIP 108903 / NRRL B-16338 / NBRC 102104 / LLR-40K-21)</name>
    <dbReference type="NCBI Taxonomy" id="446470"/>
    <lineage>
        <taxon>Bacteria</taxon>
        <taxon>Bacillati</taxon>
        <taxon>Actinomycetota</taxon>
        <taxon>Actinomycetes</taxon>
        <taxon>Glycomycetales</taxon>
        <taxon>Glycomycetaceae</taxon>
        <taxon>Stackebrandtia</taxon>
    </lineage>
</organism>
<dbReference type="AlphaFoldDB" id="D3Q4L7"/>
<reference evidence="2 3" key="1">
    <citation type="journal article" date="2009" name="Stand. Genomic Sci.">
        <title>Complete genome sequence of Stackebrandtia nassauensis type strain (LLR-40K-21).</title>
        <authorList>
            <person name="Munk C."/>
            <person name="Lapidus A."/>
            <person name="Copeland A."/>
            <person name="Jando M."/>
            <person name="Mayilraj S."/>
            <person name="Glavina Del Rio T."/>
            <person name="Nolan M."/>
            <person name="Chen F."/>
            <person name="Lucas S."/>
            <person name="Tice H."/>
            <person name="Cheng J.F."/>
            <person name="Han C."/>
            <person name="Detter J.C."/>
            <person name="Bruce D."/>
            <person name="Goodwin L."/>
            <person name="Chain P."/>
            <person name="Pitluck S."/>
            <person name="Goker M."/>
            <person name="Ovchinikova G."/>
            <person name="Pati A."/>
            <person name="Ivanova N."/>
            <person name="Mavromatis K."/>
            <person name="Chen A."/>
            <person name="Palaniappan K."/>
            <person name="Land M."/>
            <person name="Hauser L."/>
            <person name="Chang Y.J."/>
            <person name="Jeffries C.D."/>
            <person name="Bristow J."/>
            <person name="Eisen J.A."/>
            <person name="Markowitz V."/>
            <person name="Hugenholtz P."/>
            <person name="Kyrpides N.C."/>
            <person name="Klenk H.P."/>
        </authorList>
    </citation>
    <scope>NUCLEOTIDE SEQUENCE [LARGE SCALE GENOMIC DNA]</scope>
    <source>
        <strain evidence="3">DSM 44728 / CIP 108903 / NRRL B-16338 / NBRC 102104 / LLR-40K-21</strain>
    </source>
</reference>
<gene>
    <name evidence="2" type="ordered locus">Snas_0462</name>
</gene>
<feature type="compositionally biased region" description="Polar residues" evidence="1">
    <location>
        <begin position="95"/>
        <end position="104"/>
    </location>
</feature>
<dbReference type="OrthoDB" id="4001768at2"/>
<dbReference type="EMBL" id="CP001778">
    <property type="protein sequence ID" value="ADD40177.1"/>
    <property type="molecule type" value="Genomic_DNA"/>
</dbReference>
<evidence type="ECO:0000313" key="3">
    <source>
        <dbReference type="Proteomes" id="UP000000844"/>
    </source>
</evidence>
<dbReference type="RefSeq" id="WP_013015748.1">
    <property type="nucleotide sequence ID" value="NC_013947.1"/>
</dbReference>
<evidence type="ECO:0000313" key="2">
    <source>
        <dbReference type="EMBL" id="ADD40177.1"/>
    </source>
</evidence>
<dbReference type="KEGG" id="sna:Snas_0462"/>
<dbReference type="Proteomes" id="UP000000844">
    <property type="component" value="Chromosome"/>
</dbReference>
<keyword evidence="3" id="KW-1185">Reference proteome</keyword>
<proteinExistence type="predicted"/>
<name>D3Q4L7_STANL</name>
<feature type="region of interest" description="Disordered" evidence="1">
    <location>
        <begin position="82"/>
        <end position="106"/>
    </location>
</feature>
<accession>D3Q4L7</accession>
<dbReference type="HOGENOM" id="CLU_979723_0_0_11"/>